<evidence type="ECO:0000313" key="5">
    <source>
        <dbReference type="Proteomes" id="UP000626180"/>
    </source>
</evidence>
<dbReference type="EMBL" id="JADMCD010000002">
    <property type="protein sequence ID" value="MBF8640024.1"/>
    <property type="molecule type" value="Genomic_DNA"/>
</dbReference>
<sequence length="137" mass="16065">MDSESIVYGCIKDWPTSDSMERRMRRALNRRVLANLPHDSWAFLGREMFSQCEQAGAGLYKTQVIHFGASYEGVEYEWKLWVEEFEALLKRLYWASAVVHLETALSGTHTFRWESEKGFHSPQEDDLRARCAWEREG</sequence>
<dbReference type="RefSeq" id="WP_010795076.1">
    <property type="nucleotide sequence ID" value="NZ_CP069262.1"/>
</dbReference>
<keyword evidence="5" id="KW-1185">Reference proteome</keyword>
<reference evidence="2 6" key="3">
    <citation type="submission" date="2020-11" db="EMBL/GenBank/DDBJ databases">
        <title>Enhanced detection system for hospital associated transmission using whole genome sequencing surveillance.</title>
        <authorList>
            <person name="Harrison L.H."/>
            <person name="Van Tyne D."/>
            <person name="Marsh J.W."/>
            <person name="Griffith M.P."/>
            <person name="Snyder D.J."/>
            <person name="Cooper V.S."/>
            <person name="Mustapha M."/>
        </authorList>
    </citation>
    <scope>NUCLEOTIDE SEQUENCE [LARGE SCALE GENOMIC DNA]</scope>
    <source>
        <strain evidence="2 6">PSB00013</strain>
    </source>
</reference>
<dbReference type="EMBL" id="UAUF01000012">
    <property type="protein sequence ID" value="SPZ08624.1"/>
    <property type="molecule type" value="Genomic_DNA"/>
</dbReference>
<evidence type="ECO:0000313" key="3">
    <source>
        <dbReference type="EMBL" id="SPZ08624.1"/>
    </source>
</evidence>
<accession>A0A2X2CN08</accession>
<evidence type="ECO:0000313" key="6">
    <source>
        <dbReference type="Proteomes" id="UP000638986"/>
    </source>
</evidence>
<dbReference type="EMBL" id="JADTXM010000007">
    <property type="protein sequence ID" value="MBH3439433.1"/>
    <property type="molecule type" value="Genomic_DNA"/>
</dbReference>
<organism evidence="3 4">
    <name type="scientific">Pseudomonas luteola</name>
    <dbReference type="NCBI Taxonomy" id="47886"/>
    <lineage>
        <taxon>Bacteria</taxon>
        <taxon>Pseudomonadati</taxon>
        <taxon>Pseudomonadota</taxon>
        <taxon>Gammaproteobacteria</taxon>
        <taxon>Pseudomonadales</taxon>
        <taxon>Pseudomonadaceae</taxon>
        <taxon>Pseudomonas</taxon>
    </lineage>
</organism>
<evidence type="ECO:0000313" key="2">
    <source>
        <dbReference type="EMBL" id="MBH3439433.1"/>
    </source>
</evidence>
<dbReference type="Proteomes" id="UP000250443">
    <property type="component" value="Unassembled WGS sequence"/>
</dbReference>
<dbReference type="Proteomes" id="UP000626180">
    <property type="component" value="Unassembled WGS sequence"/>
</dbReference>
<protein>
    <submittedName>
        <fullName evidence="3">Uncharacterized protein</fullName>
    </submittedName>
</protein>
<reference evidence="1 5" key="2">
    <citation type="submission" date="2020-10" db="EMBL/GenBank/DDBJ databases">
        <title>Genome sequences of Pseudomonas isolates.</title>
        <authorList>
            <person name="Wessels L."/>
            <person name="Reich F."/>
            <person name="Hammerl J."/>
        </authorList>
    </citation>
    <scope>NUCLEOTIDE SEQUENCE [LARGE SCALE GENOMIC DNA]</scope>
    <source>
        <strain evidence="1 5">20-MO00624-0</strain>
    </source>
</reference>
<proteinExistence type="predicted"/>
<dbReference type="AlphaFoldDB" id="A0A2X2CN08"/>
<gene>
    <name evidence="2" type="ORF">I5Q09_12135</name>
    <name evidence="1" type="ORF">IRZ65_04930</name>
    <name evidence="3" type="ORF">NCTC11842_02883</name>
</gene>
<evidence type="ECO:0000313" key="4">
    <source>
        <dbReference type="Proteomes" id="UP000250443"/>
    </source>
</evidence>
<name>A0A2X2CN08_PSELU</name>
<evidence type="ECO:0000313" key="1">
    <source>
        <dbReference type="EMBL" id="MBF8640024.1"/>
    </source>
</evidence>
<reference evidence="3 4" key="1">
    <citation type="submission" date="2018-06" db="EMBL/GenBank/DDBJ databases">
        <authorList>
            <consortium name="Pathogen Informatics"/>
            <person name="Doyle S."/>
        </authorList>
    </citation>
    <scope>NUCLEOTIDE SEQUENCE [LARGE SCALE GENOMIC DNA]</scope>
    <source>
        <strain evidence="3 4">NCTC11842</strain>
    </source>
</reference>
<dbReference type="Proteomes" id="UP000638986">
    <property type="component" value="Unassembled WGS sequence"/>
</dbReference>